<gene>
    <name evidence="2" type="ORF">GCM10009747_20680</name>
</gene>
<accession>A0ABN2KNX8</accession>
<dbReference type="Proteomes" id="UP001500506">
    <property type="component" value="Unassembled WGS sequence"/>
</dbReference>
<keyword evidence="3" id="KW-1185">Reference proteome</keyword>
<protein>
    <submittedName>
        <fullName evidence="2">SHOCT domain-containing protein</fullName>
    </submittedName>
</protein>
<evidence type="ECO:0000313" key="3">
    <source>
        <dbReference type="Proteomes" id="UP001500506"/>
    </source>
</evidence>
<sequence>MLTEYGFWDIFSGLFGVFVFIAYLVVIFTIIADLFRDTELGGWAKALWLIFIVLVPFLAGLAYVIARGSQMAARQRERRSIANEYIDDRGGVSAYNPNDEIAKAQGLLRDGTISQAEYDRIQADTYSQ</sequence>
<comment type="caution">
    <text evidence="2">The sequence shown here is derived from an EMBL/GenBank/DDBJ whole genome shotgun (WGS) entry which is preliminary data.</text>
</comment>
<keyword evidence="1" id="KW-0472">Membrane</keyword>
<keyword evidence="1" id="KW-1133">Transmembrane helix</keyword>
<name>A0ABN2KNX8_9MICO</name>
<proteinExistence type="predicted"/>
<dbReference type="RefSeq" id="WP_232497729.1">
    <property type="nucleotide sequence ID" value="NZ_BAAANH010000004.1"/>
</dbReference>
<evidence type="ECO:0000313" key="2">
    <source>
        <dbReference type="EMBL" id="GAA1761405.1"/>
    </source>
</evidence>
<organism evidence="2 3">
    <name type="scientific">Agromyces humatus</name>
    <dbReference type="NCBI Taxonomy" id="279573"/>
    <lineage>
        <taxon>Bacteria</taxon>
        <taxon>Bacillati</taxon>
        <taxon>Actinomycetota</taxon>
        <taxon>Actinomycetes</taxon>
        <taxon>Micrococcales</taxon>
        <taxon>Microbacteriaceae</taxon>
        <taxon>Agromyces</taxon>
    </lineage>
</organism>
<evidence type="ECO:0000256" key="1">
    <source>
        <dbReference type="SAM" id="Phobius"/>
    </source>
</evidence>
<reference evidence="2 3" key="1">
    <citation type="journal article" date="2019" name="Int. J. Syst. Evol. Microbiol.">
        <title>The Global Catalogue of Microorganisms (GCM) 10K type strain sequencing project: providing services to taxonomists for standard genome sequencing and annotation.</title>
        <authorList>
            <consortium name="The Broad Institute Genomics Platform"/>
            <consortium name="The Broad Institute Genome Sequencing Center for Infectious Disease"/>
            <person name="Wu L."/>
            <person name="Ma J."/>
        </authorList>
    </citation>
    <scope>NUCLEOTIDE SEQUENCE [LARGE SCALE GENOMIC DNA]</scope>
    <source>
        <strain evidence="2 3">JCM 14319</strain>
    </source>
</reference>
<keyword evidence="1" id="KW-0812">Transmembrane</keyword>
<feature type="transmembrane region" description="Helical" evidence="1">
    <location>
        <begin position="7"/>
        <end position="31"/>
    </location>
</feature>
<feature type="transmembrane region" description="Helical" evidence="1">
    <location>
        <begin position="46"/>
        <end position="66"/>
    </location>
</feature>
<dbReference type="EMBL" id="BAAANH010000004">
    <property type="protein sequence ID" value="GAA1761405.1"/>
    <property type="molecule type" value="Genomic_DNA"/>
</dbReference>